<evidence type="ECO:0000313" key="3">
    <source>
        <dbReference type="Proteomes" id="UP001189429"/>
    </source>
</evidence>
<gene>
    <name evidence="2" type="ORF">PCOR1329_LOCUS51515</name>
</gene>
<reference evidence="2" key="1">
    <citation type="submission" date="2023-10" db="EMBL/GenBank/DDBJ databases">
        <authorList>
            <person name="Chen Y."/>
            <person name="Shah S."/>
            <person name="Dougan E. K."/>
            <person name="Thang M."/>
            <person name="Chan C."/>
        </authorList>
    </citation>
    <scope>NUCLEOTIDE SEQUENCE [LARGE SCALE GENOMIC DNA]</scope>
</reference>
<feature type="non-terminal residue" evidence="2">
    <location>
        <position position="1"/>
    </location>
</feature>
<keyword evidence="3" id="KW-1185">Reference proteome</keyword>
<evidence type="ECO:0000313" key="2">
    <source>
        <dbReference type="EMBL" id="CAK0863325.1"/>
    </source>
</evidence>
<dbReference type="Proteomes" id="UP001189429">
    <property type="component" value="Unassembled WGS sequence"/>
</dbReference>
<sequence length="121" mass="13397">DTEPVPSDIWRGLPISRMLGQGPGLMANSQTEATFSLSEQLEEQPYIDIFLSHTWSSNAYLKYAAMLYYFNGRSSFVAAHSAALATFLMLLAVKELTSYGRGATCLSCTCRCPAMWKSTPR</sequence>
<keyword evidence="1" id="KW-0812">Transmembrane</keyword>
<feature type="non-terminal residue" evidence="2">
    <location>
        <position position="121"/>
    </location>
</feature>
<keyword evidence="1" id="KW-0472">Membrane</keyword>
<keyword evidence="1" id="KW-1133">Transmembrane helix</keyword>
<organism evidence="2 3">
    <name type="scientific">Prorocentrum cordatum</name>
    <dbReference type="NCBI Taxonomy" id="2364126"/>
    <lineage>
        <taxon>Eukaryota</taxon>
        <taxon>Sar</taxon>
        <taxon>Alveolata</taxon>
        <taxon>Dinophyceae</taxon>
        <taxon>Prorocentrales</taxon>
        <taxon>Prorocentraceae</taxon>
        <taxon>Prorocentrum</taxon>
    </lineage>
</organism>
<protein>
    <submittedName>
        <fullName evidence="2">Uncharacterized protein</fullName>
    </submittedName>
</protein>
<name>A0ABN9UXH3_9DINO</name>
<evidence type="ECO:0000256" key="1">
    <source>
        <dbReference type="SAM" id="Phobius"/>
    </source>
</evidence>
<dbReference type="EMBL" id="CAUYUJ010016250">
    <property type="protein sequence ID" value="CAK0863325.1"/>
    <property type="molecule type" value="Genomic_DNA"/>
</dbReference>
<proteinExistence type="predicted"/>
<feature type="transmembrane region" description="Helical" evidence="1">
    <location>
        <begin position="76"/>
        <end position="93"/>
    </location>
</feature>
<comment type="caution">
    <text evidence="2">The sequence shown here is derived from an EMBL/GenBank/DDBJ whole genome shotgun (WGS) entry which is preliminary data.</text>
</comment>
<accession>A0ABN9UXH3</accession>